<dbReference type="Proteomes" id="UP000005237">
    <property type="component" value="Unassembled WGS sequence"/>
</dbReference>
<keyword evidence="1" id="KW-0472">Membrane</keyword>
<proteinExistence type="predicted"/>
<protein>
    <submittedName>
        <fullName evidence="2">Uncharacterized protein</fullName>
    </submittedName>
</protein>
<keyword evidence="1" id="KW-0812">Transmembrane</keyword>
<sequence length="115" mass="12542">MCSRTTGADDAPMFRSFSLRKIGASSAPGVREHEHVKALSHLQISGEPIVAFSAIVSSSAVAVSQWTDFSNRAHLKHGFRAHLKHGFFLIASLLKCSVFTTYGLTLGKMTIYCRS</sequence>
<reference evidence="3" key="1">
    <citation type="submission" date="2010-08" db="EMBL/GenBank/DDBJ databases">
        <authorList>
            <consortium name="Caenorhabditis japonica Sequencing Consortium"/>
            <person name="Wilson R.K."/>
        </authorList>
    </citation>
    <scope>NUCLEOTIDE SEQUENCE [LARGE SCALE GENOMIC DNA]</scope>
    <source>
        <strain evidence="3">DF5081</strain>
    </source>
</reference>
<accession>A0A8R1E9M3</accession>
<keyword evidence="3" id="KW-1185">Reference proteome</keyword>
<name>A0A8R1E9M3_CAEJA</name>
<feature type="transmembrane region" description="Helical" evidence="1">
    <location>
        <begin position="87"/>
        <end position="107"/>
    </location>
</feature>
<evidence type="ECO:0000256" key="1">
    <source>
        <dbReference type="SAM" id="Phobius"/>
    </source>
</evidence>
<reference evidence="2" key="2">
    <citation type="submission" date="2022-06" db="UniProtKB">
        <authorList>
            <consortium name="EnsemblMetazoa"/>
        </authorList>
    </citation>
    <scope>IDENTIFICATION</scope>
    <source>
        <strain evidence="2">DF5081</strain>
    </source>
</reference>
<evidence type="ECO:0000313" key="3">
    <source>
        <dbReference type="Proteomes" id="UP000005237"/>
    </source>
</evidence>
<keyword evidence="1" id="KW-1133">Transmembrane helix</keyword>
<dbReference type="EnsemblMetazoa" id="CJA28222.1">
    <property type="protein sequence ID" value="CJA28222.1"/>
    <property type="gene ID" value="WBGene00183796"/>
</dbReference>
<evidence type="ECO:0000313" key="2">
    <source>
        <dbReference type="EnsemblMetazoa" id="CJA28222.1"/>
    </source>
</evidence>
<organism evidence="2 3">
    <name type="scientific">Caenorhabditis japonica</name>
    <dbReference type="NCBI Taxonomy" id="281687"/>
    <lineage>
        <taxon>Eukaryota</taxon>
        <taxon>Metazoa</taxon>
        <taxon>Ecdysozoa</taxon>
        <taxon>Nematoda</taxon>
        <taxon>Chromadorea</taxon>
        <taxon>Rhabditida</taxon>
        <taxon>Rhabditina</taxon>
        <taxon>Rhabditomorpha</taxon>
        <taxon>Rhabditoidea</taxon>
        <taxon>Rhabditidae</taxon>
        <taxon>Peloderinae</taxon>
        <taxon>Caenorhabditis</taxon>
    </lineage>
</organism>
<dbReference type="AlphaFoldDB" id="A0A8R1E9M3"/>